<evidence type="ECO:0000313" key="2">
    <source>
        <dbReference type="EMBL" id="KVG51726.1"/>
    </source>
</evidence>
<dbReference type="InterPro" id="IPR008638">
    <property type="entry name" value="FhaB/CdiA-like_TPS"/>
</dbReference>
<proteinExistence type="predicted"/>
<dbReference type="Gene3D" id="2.160.20.10">
    <property type="entry name" value="Single-stranded right-handed beta-helix, Pectin lyase-like"/>
    <property type="match status" value="1"/>
</dbReference>
<dbReference type="InterPro" id="IPR012334">
    <property type="entry name" value="Pectin_lyas_fold"/>
</dbReference>
<sequence>MPARVHAAGLLPDGGQFVAGTGSINGNATSLTINQTSSRAVIDWASFSIGSGNRVIVQNGTGATLNRVTGGDPSTILGTLTASGSVYLINPQGIVVGPGGVVSTGGRFVASTLDTNNAAFMNGGPLILTGNSNASVVNLGKIGSTGGDVFLIARREVDNLGNIGAPKGTAELAAGQTVLLQDSSGGRQVFVQTGSGGTVLNRGAIEAAQISLQAADGNVYALAGNHEVLRATGTATRDGHIWLVADSGTVTLANPLRATNVDGSGGTVDTAAGRLAFDHCAPVVLAGIWNISTPSFTIDTPAATAFVRSLNAGTSVNLQTTGAHGQSGDITVASNLRWKRGASLTLGAYRTLRVDNGVTIKNQGNGNLTLRADATGIDNGGSVINNGTVDWANSTGIVNLLYDMNGHYTSGTLLGNAAWRAPAYSGLQTQLTAYELINSLDDLNSLNGPGANYAGNYALGRDIAAQGGNPFQPVIGIGNGRQGYYTFTGQFDGMGHTISDAQVGNGLFASIGKTGVVRNLNITNTFATSSSGDGGPMGGGILAAVNQGVVANVYVSGEVGQPGLYAYPAGGLVAFNEGTIERSGSSATVGSNGTNGGLVAVNSGLIVQSYATGNVTGVAPPWGFADPGGLVGTNNGTISQSYATGRATGNPYSFAAGGLVANNNGVINQSFATGYVQGSEPDPHHPTQLAGIANGGTIGSDVYWNVETSGQTYGGPGVAAANGLTTVQMSNPASFVGWDFSPGGVWAMPAGATHPVLTWQVSGN</sequence>
<dbReference type="EMBL" id="LOXM01000304">
    <property type="protein sequence ID" value="KVG51726.1"/>
    <property type="molecule type" value="Genomic_DNA"/>
</dbReference>
<dbReference type="AlphaFoldDB" id="A0A118HIL5"/>
<dbReference type="SUPFAM" id="SSF51126">
    <property type="entry name" value="Pectin lyase-like"/>
    <property type="match status" value="1"/>
</dbReference>
<dbReference type="Pfam" id="PF05860">
    <property type="entry name" value="TPS"/>
    <property type="match status" value="1"/>
</dbReference>
<name>A0A118HIL5_9BURK</name>
<comment type="caution">
    <text evidence="2">The sequence shown here is derived from an EMBL/GenBank/DDBJ whole genome shotgun (WGS) entry which is preliminary data.</text>
</comment>
<dbReference type="Proteomes" id="UP000064029">
    <property type="component" value="Unassembled WGS sequence"/>
</dbReference>
<gene>
    <name evidence="2" type="ORF">WJ33_11160</name>
</gene>
<accession>A0A118HIL5</accession>
<dbReference type="InterPro" id="IPR050909">
    <property type="entry name" value="Bact_Autotransporter_VF"/>
</dbReference>
<dbReference type="InterPro" id="IPR011050">
    <property type="entry name" value="Pectin_lyase_fold/virulence"/>
</dbReference>
<organism evidence="2 3">
    <name type="scientific">Burkholderia ubonensis</name>
    <dbReference type="NCBI Taxonomy" id="101571"/>
    <lineage>
        <taxon>Bacteria</taxon>
        <taxon>Pseudomonadati</taxon>
        <taxon>Pseudomonadota</taxon>
        <taxon>Betaproteobacteria</taxon>
        <taxon>Burkholderiales</taxon>
        <taxon>Burkholderiaceae</taxon>
        <taxon>Burkholderia</taxon>
        <taxon>Burkholderia cepacia complex</taxon>
    </lineage>
</organism>
<protein>
    <submittedName>
        <fullName evidence="2">Filamentous hemagglutinin</fullName>
    </submittedName>
</protein>
<dbReference type="SMART" id="SM00912">
    <property type="entry name" value="Haemagg_act"/>
    <property type="match status" value="1"/>
</dbReference>
<evidence type="ECO:0000259" key="1">
    <source>
        <dbReference type="SMART" id="SM00912"/>
    </source>
</evidence>
<reference evidence="2 3" key="1">
    <citation type="submission" date="2015-11" db="EMBL/GenBank/DDBJ databases">
        <title>Expanding the genomic diversity of Burkholderia species for the development of highly accurate diagnostics.</title>
        <authorList>
            <person name="Sahl J."/>
            <person name="Keim P."/>
            <person name="Wagner D."/>
        </authorList>
    </citation>
    <scope>NUCLEOTIDE SEQUENCE [LARGE SCALE GENOMIC DNA]</scope>
    <source>
        <strain evidence="2 3">MSMB2036</strain>
    </source>
</reference>
<dbReference type="NCBIfam" id="TIGR01901">
    <property type="entry name" value="adhes_NPXG"/>
    <property type="match status" value="1"/>
</dbReference>
<dbReference type="PANTHER" id="PTHR12338">
    <property type="entry name" value="AUTOTRANSPORTER"/>
    <property type="match status" value="1"/>
</dbReference>
<evidence type="ECO:0000313" key="3">
    <source>
        <dbReference type="Proteomes" id="UP000064029"/>
    </source>
</evidence>
<dbReference type="Gene3D" id="2.160.20.110">
    <property type="match status" value="2"/>
</dbReference>
<dbReference type="PANTHER" id="PTHR12338:SF5">
    <property type="entry name" value="ANTIGEN 43-RELATED"/>
    <property type="match status" value="1"/>
</dbReference>
<feature type="domain" description="Filamentous haemagglutinin FhaB/tRNA nuclease CdiA-like TPS" evidence="1">
    <location>
        <begin position="8"/>
        <end position="119"/>
    </location>
</feature>